<dbReference type="SUPFAM" id="SSF53098">
    <property type="entry name" value="Ribonuclease H-like"/>
    <property type="match status" value="1"/>
</dbReference>
<evidence type="ECO:0000256" key="6">
    <source>
        <dbReference type="ARBA" id="ARBA00022918"/>
    </source>
</evidence>
<evidence type="ECO:0000256" key="5">
    <source>
        <dbReference type="ARBA" id="ARBA00022801"/>
    </source>
</evidence>
<name>A0A2I0JZF6_PUNGR</name>
<protein>
    <recommendedName>
        <fullName evidence="7">Integrase catalytic domain-containing protein</fullName>
    </recommendedName>
</protein>
<dbReference type="Gene3D" id="3.30.420.10">
    <property type="entry name" value="Ribonuclease H-like superfamily/Ribonuclease H"/>
    <property type="match status" value="1"/>
</dbReference>
<keyword evidence="6" id="KW-0695">RNA-directed DNA polymerase</keyword>
<dbReference type="InterPro" id="IPR012337">
    <property type="entry name" value="RNaseH-like_sf"/>
</dbReference>
<dbReference type="InterPro" id="IPR041373">
    <property type="entry name" value="RT_RNaseH"/>
</dbReference>
<gene>
    <name evidence="8" type="ORF">CRG98_018767</name>
</gene>
<dbReference type="AlphaFoldDB" id="A0A2I0JZF6"/>
<dbReference type="PROSITE" id="PS50994">
    <property type="entry name" value="INTEGRASE"/>
    <property type="match status" value="1"/>
</dbReference>
<evidence type="ECO:0000256" key="2">
    <source>
        <dbReference type="ARBA" id="ARBA00022695"/>
    </source>
</evidence>
<keyword evidence="2" id="KW-0548">Nucleotidyltransferase</keyword>
<dbReference type="InterPro" id="IPR001584">
    <property type="entry name" value="Integrase_cat-core"/>
</dbReference>
<dbReference type="SUPFAM" id="SSF56672">
    <property type="entry name" value="DNA/RNA polymerases"/>
    <property type="match status" value="1"/>
</dbReference>
<dbReference type="PANTHER" id="PTHR48475">
    <property type="entry name" value="RIBONUCLEASE H"/>
    <property type="match status" value="1"/>
</dbReference>
<dbReference type="PANTHER" id="PTHR48475:SF1">
    <property type="entry name" value="RNASE H TYPE-1 DOMAIN-CONTAINING PROTEIN"/>
    <property type="match status" value="1"/>
</dbReference>
<organism evidence="8 9">
    <name type="scientific">Punica granatum</name>
    <name type="common">Pomegranate</name>
    <dbReference type="NCBI Taxonomy" id="22663"/>
    <lineage>
        <taxon>Eukaryota</taxon>
        <taxon>Viridiplantae</taxon>
        <taxon>Streptophyta</taxon>
        <taxon>Embryophyta</taxon>
        <taxon>Tracheophyta</taxon>
        <taxon>Spermatophyta</taxon>
        <taxon>Magnoliopsida</taxon>
        <taxon>eudicotyledons</taxon>
        <taxon>Gunneridae</taxon>
        <taxon>Pentapetalae</taxon>
        <taxon>rosids</taxon>
        <taxon>malvids</taxon>
        <taxon>Myrtales</taxon>
        <taxon>Lythraceae</taxon>
        <taxon>Punica</taxon>
    </lineage>
</organism>
<keyword evidence="3" id="KW-0540">Nuclease</keyword>
<dbReference type="EMBL" id="PGOL01001107">
    <property type="protein sequence ID" value="PKI60836.1"/>
    <property type="molecule type" value="Genomic_DNA"/>
</dbReference>
<keyword evidence="9" id="KW-1185">Reference proteome</keyword>
<dbReference type="Pfam" id="PF17917">
    <property type="entry name" value="RT_RNaseH"/>
    <property type="match status" value="1"/>
</dbReference>
<dbReference type="GO" id="GO:0004519">
    <property type="term" value="F:endonuclease activity"/>
    <property type="evidence" value="ECO:0007669"/>
    <property type="project" value="UniProtKB-KW"/>
</dbReference>
<dbReference type="InterPro" id="IPR043502">
    <property type="entry name" value="DNA/RNA_pol_sf"/>
</dbReference>
<sequence>MFTEGESNYPKIEKMCCALVWVMQRLRQYTLYHTVRLLSKTDPLKYLLGSPSSMRNIAKWRCQLMEYDIEYVLRTSVKGQAIADHLVEFSIDDDTLINSNFPDEGILQVSDEKETPGWKMYFDGAVNSTRSGGDRPQNQGARSVWRFHAHNLSDAQAVEDEESQTGAVSRVPRRVDRELREYLVHIHTAHEEPICRALATLASMVSITKENLIEPLEFEIAKGLAHYDMIEAVDGEPWYANIKHLLQTGQFPAFTNRHDKRTLRRIAAHFFLSGETFYRHSFDATLLRCVDGNEAQCLMEEVHEGNCGPHMNGPMLVKKLMRLDYFWWIEATTLASVTAKAVVRFLKHDIIAHYGVPVTLITDNAKNLNNKLIDELCAQFRIQHRNSSPYRPQMNGAVEAANKNIKKIIGKMMVNYKDWHKMLSFVLLAYQRSIRSSTEATSYSLVYGMEAVLPVEVEIPSMWILAESKLKEVEWAKQCYKQLNLIDEKRLTAPCHGQCYQQRMA</sequence>
<evidence type="ECO:0000313" key="8">
    <source>
        <dbReference type="EMBL" id="PKI60836.1"/>
    </source>
</evidence>
<proteinExistence type="predicted"/>
<dbReference type="GO" id="GO:0016787">
    <property type="term" value="F:hydrolase activity"/>
    <property type="evidence" value="ECO:0007669"/>
    <property type="project" value="UniProtKB-KW"/>
</dbReference>
<feature type="domain" description="Integrase catalytic" evidence="7">
    <location>
        <begin position="324"/>
        <end position="462"/>
    </location>
</feature>
<dbReference type="Proteomes" id="UP000233551">
    <property type="component" value="Unassembled WGS sequence"/>
</dbReference>
<keyword evidence="1" id="KW-0808">Transferase</keyword>
<evidence type="ECO:0000256" key="4">
    <source>
        <dbReference type="ARBA" id="ARBA00022759"/>
    </source>
</evidence>
<dbReference type="GO" id="GO:0015074">
    <property type="term" value="P:DNA integration"/>
    <property type="evidence" value="ECO:0007669"/>
    <property type="project" value="InterPro"/>
</dbReference>
<evidence type="ECO:0000259" key="7">
    <source>
        <dbReference type="PROSITE" id="PS50994"/>
    </source>
</evidence>
<dbReference type="InterPro" id="IPR036397">
    <property type="entry name" value="RNaseH_sf"/>
</dbReference>
<keyword evidence="4" id="KW-0255">Endonuclease</keyword>
<keyword evidence="5" id="KW-0378">Hydrolase</keyword>
<dbReference type="GO" id="GO:0003676">
    <property type="term" value="F:nucleic acid binding"/>
    <property type="evidence" value="ECO:0007669"/>
    <property type="project" value="InterPro"/>
</dbReference>
<reference evidence="8 9" key="1">
    <citation type="submission" date="2017-11" db="EMBL/GenBank/DDBJ databases">
        <title>De-novo sequencing of pomegranate (Punica granatum L.) genome.</title>
        <authorList>
            <person name="Akparov Z."/>
            <person name="Amiraslanov A."/>
            <person name="Hajiyeva S."/>
            <person name="Abbasov M."/>
            <person name="Kaur K."/>
            <person name="Hamwieh A."/>
            <person name="Solovyev V."/>
            <person name="Salamov A."/>
            <person name="Braich B."/>
            <person name="Kosarev P."/>
            <person name="Mahmoud A."/>
            <person name="Hajiyev E."/>
            <person name="Babayeva S."/>
            <person name="Izzatullayeva V."/>
            <person name="Mammadov A."/>
            <person name="Mammadov A."/>
            <person name="Sharifova S."/>
            <person name="Ojaghi J."/>
            <person name="Eynullazada K."/>
            <person name="Bayramov B."/>
            <person name="Abdulazimova A."/>
            <person name="Shahmuradov I."/>
        </authorList>
    </citation>
    <scope>NUCLEOTIDE SEQUENCE [LARGE SCALE GENOMIC DNA]</scope>
    <source>
        <strain evidence="9">cv. AG2017</strain>
        <tissue evidence="8">Leaf</tissue>
    </source>
</reference>
<dbReference type="STRING" id="22663.A0A2I0JZF6"/>
<comment type="caution">
    <text evidence="8">The sequence shown here is derived from an EMBL/GenBank/DDBJ whole genome shotgun (WGS) entry which is preliminary data.</text>
</comment>
<evidence type="ECO:0000313" key="9">
    <source>
        <dbReference type="Proteomes" id="UP000233551"/>
    </source>
</evidence>
<accession>A0A2I0JZF6</accession>
<evidence type="ECO:0000256" key="1">
    <source>
        <dbReference type="ARBA" id="ARBA00022679"/>
    </source>
</evidence>
<evidence type="ECO:0000256" key="3">
    <source>
        <dbReference type="ARBA" id="ARBA00022722"/>
    </source>
</evidence>
<dbReference type="GO" id="GO:0003964">
    <property type="term" value="F:RNA-directed DNA polymerase activity"/>
    <property type="evidence" value="ECO:0007669"/>
    <property type="project" value="UniProtKB-KW"/>
</dbReference>